<evidence type="ECO:0000256" key="7">
    <source>
        <dbReference type="PROSITE-ProRule" id="PRU00176"/>
    </source>
</evidence>
<dbReference type="GO" id="GO:0005730">
    <property type="term" value="C:nucleolus"/>
    <property type="evidence" value="ECO:0007669"/>
    <property type="project" value="UniProtKB-SubCell"/>
</dbReference>
<keyword evidence="5 7" id="KW-0694">RNA-binding</keyword>
<dbReference type="Proteomes" id="UP000019384">
    <property type="component" value="Unassembled WGS sequence"/>
</dbReference>
<dbReference type="STRING" id="1382522.W6MFM9"/>
<keyword evidence="6" id="KW-0539">Nucleus</keyword>
<dbReference type="InterPro" id="IPR035979">
    <property type="entry name" value="RBD_domain_sf"/>
</dbReference>
<dbReference type="PROSITE" id="PS50102">
    <property type="entry name" value="RRM"/>
    <property type="match status" value="2"/>
</dbReference>
<dbReference type="Gene3D" id="3.30.70.330">
    <property type="match status" value="2"/>
</dbReference>
<dbReference type="HOGENOM" id="CLU_006468_0_0_1"/>
<dbReference type="EMBL" id="HG793125">
    <property type="protein sequence ID" value="CDK24659.1"/>
    <property type="molecule type" value="Genomic_DNA"/>
</dbReference>
<dbReference type="SUPFAM" id="SSF54928">
    <property type="entry name" value="RNA-binding domain, RBD"/>
    <property type="match status" value="2"/>
</dbReference>
<evidence type="ECO:0000313" key="11">
    <source>
        <dbReference type="Proteomes" id="UP000019384"/>
    </source>
</evidence>
<evidence type="ECO:0000256" key="8">
    <source>
        <dbReference type="SAM" id="MobiDB-lite"/>
    </source>
</evidence>
<sequence>MSGISSIFGAVSAKVDSKVAALFAKSAKSVDSSELINKKATGLPVEHVQPEAANDSKDNSDSAYESAEGSDVEMDEAPAPVPASVRPKKRRDEDDDLEDRYMAKLLEETKEEKKASSDNEEEKEVTQSAPKAQTVDLKLSELEKAERTVFVGNVSTQVITSSKLQKEFKNHFKKFGAISSVRFRSFALGELLPRKAAFITKAIDDKRDTVNAYVVFVQKADSVKATELNATVFHDHHLRVDHLTHPLQQDNKRSVFIGNLDFEEQEESLWKYFTKNCGDVENVRIIRDSKTNFGKGFAIVQFKDFLGVDKALLLHDKVLDTSEKKRKLRITRMKKTEKRSDRPLGKNARNLTEKEKSILGRGKKTLGKSDRRTLGKTLTIEGERAKKGVKVKGIKNGLGKVKKPRITKRSQKFRSDNPN</sequence>
<dbReference type="InterPro" id="IPR012677">
    <property type="entry name" value="Nucleotide-bd_a/b_plait_sf"/>
</dbReference>
<evidence type="ECO:0000313" key="10">
    <source>
        <dbReference type="EMBL" id="CDK24659.1"/>
    </source>
</evidence>
<reference evidence="10" key="1">
    <citation type="submission" date="2013-12" db="EMBL/GenBank/DDBJ databases">
        <authorList>
            <person name="Genoscope - CEA"/>
        </authorList>
    </citation>
    <scope>NUCLEOTIDE SEQUENCE</scope>
    <source>
        <strain evidence="10">CBS 1993</strain>
    </source>
</reference>
<protein>
    <recommendedName>
        <fullName evidence="4">Nucleolar protein 12</fullName>
    </recommendedName>
</protein>
<feature type="compositionally biased region" description="Basic and acidic residues" evidence="8">
    <location>
        <begin position="99"/>
        <end position="117"/>
    </location>
</feature>
<name>W6MFM9_9ASCO</name>
<comment type="subcellular location">
    <subcellularLocation>
        <location evidence="2">Nucleus</location>
        <location evidence="2">Nucleolus</location>
    </subcellularLocation>
</comment>
<dbReference type="GO" id="GO:0000463">
    <property type="term" value="P:maturation of LSU-rRNA from tricistronic rRNA transcript (SSU-rRNA, 5.8S rRNA, LSU-rRNA)"/>
    <property type="evidence" value="ECO:0007669"/>
    <property type="project" value="TreeGrafter"/>
</dbReference>
<gene>
    <name evidence="10" type="ORF">KUCA_T00000625001</name>
</gene>
<evidence type="ECO:0000256" key="6">
    <source>
        <dbReference type="ARBA" id="ARBA00023242"/>
    </source>
</evidence>
<dbReference type="OrthoDB" id="442677at2759"/>
<organism evidence="10 11">
    <name type="scientific">Kuraishia capsulata CBS 1993</name>
    <dbReference type="NCBI Taxonomy" id="1382522"/>
    <lineage>
        <taxon>Eukaryota</taxon>
        <taxon>Fungi</taxon>
        <taxon>Dikarya</taxon>
        <taxon>Ascomycota</taxon>
        <taxon>Saccharomycotina</taxon>
        <taxon>Pichiomycetes</taxon>
        <taxon>Pichiales</taxon>
        <taxon>Pichiaceae</taxon>
        <taxon>Kuraishia</taxon>
    </lineage>
</organism>
<accession>W6MFM9</accession>
<feature type="region of interest" description="Disordered" evidence="8">
    <location>
        <begin position="26"/>
        <end position="132"/>
    </location>
</feature>
<feature type="domain" description="RRM" evidence="9">
    <location>
        <begin position="253"/>
        <end position="335"/>
    </location>
</feature>
<keyword evidence="11" id="KW-1185">Reference proteome</keyword>
<proteinExistence type="inferred from homology"/>
<dbReference type="PANTHER" id="PTHR23236">
    <property type="entry name" value="EUKARYOTIC TRANSLATION INITIATION FACTOR 4B/4H"/>
    <property type="match status" value="1"/>
</dbReference>
<dbReference type="Pfam" id="PF00076">
    <property type="entry name" value="RRM_1"/>
    <property type="match status" value="1"/>
</dbReference>
<evidence type="ECO:0000256" key="1">
    <source>
        <dbReference type="ARBA" id="ARBA00002475"/>
    </source>
</evidence>
<dbReference type="PANTHER" id="PTHR23236:SF25">
    <property type="entry name" value="RNA-BINDING PROTEIN 34"/>
    <property type="match status" value="1"/>
</dbReference>
<dbReference type="AlphaFoldDB" id="W6MFM9"/>
<feature type="compositionally biased region" description="Basic residues" evidence="8">
    <location>
        <begin position="400"/>
        <end position="412"/>
    </location>
</feature>
<evidence type="ECO:0000256" key="5">
    <source>
        <dbReference type="ARBA" id="ARBA00022884"/>
    </source>
</evidence>
<feature type="region of interest" description="Disordered" evidence="8">
    <location>
        <begin position="396"/>
        <end position="419"/>
    </location>
</feature>
<evidence type="ECO:0000259" key="9">
    <source>
        <dbReference type="PROSITE" id="PS50102"/>
    </source>
</evidence>
<comment type="similarity">
    <text evidence="3">Belongs to the RRM RBM34 family.</text>
</comment>
<feature type="domain" description="RRM" evidence="9">
    <location>
        <begin position="147"/>
        <end position="245"/>
    </location>
</feature>
<dbReference type="GO" id="GO:0019843">
    <property type="term" value="F:rRNA binding"/>
    <property type="evidence" value="ECO:0007669"/>
    <property type="project" value="TreeGrafter"/>
</dbReference>
<comment type="function">
    <text evidence="1">Involved in pre-25S rRNA processing.</text>
</comment>
<dbReference type="SMART" id="SM00360">
    <property type="entry name" value="RRM"/>
    <property type="match status" value="2"/>
</dbReference>
<evidence type="ECO:0000256" key="3">
    <source>
        <dbReference type="ARBA" id="ARBA00007077"/>
    </source>
</evidence>
<reference evidence="10" key="2">
    <citation type="submission" date="2014-02" db="EMBL/GenBank/DDBJ databases">
        <title>Complete DNA sequence of /Kuraishia capsulata/ illustrates novel genomic features among budding yeasts (/Saccharomycotina/).</title>
        <authorList>
            <person name="Morales L."/>
            <person name="Noel B."/>
            <person name="Porcel B."/>
            <person name="Marcet-Houben M."/>
            <person name="Hullo M-F."/>
            <person name="Sacerdot C."/>
            <person name="Tekaia F."/>
            <person name="Leh-Louis V."/>
            <person name="Despons L."/>
            <person name="Khanna V."/>
            <person name="Aury J-M."/>
            <person name="Barbe V."/>
            <person name="Couloux A."/>
            <person name="Labadie K."/>
            <person name="Pelletier E."/>
            <person name="Souciet J-L."/>
            <person name="Boekhout T."/>
            <person name="Gabaldon T."/>
            <person name="Wincker P."/>
            <person name="Dujon B."/>
        </authorList>
    </citation>
    <scope>NUCLEOTIDE SEQUENCE</scope>
    <source>
        <strain evidence="10">CBS 1993</strain>
    </source>
</reference>
<feature type="region of interest" description="Disordered" evidence="8">
    <location>
        <begin position="334"/>
        <end position="373"/>
    </location>
</feature>
<dbReference type="RefSeq" id="XP_022456676.1">
    <property type="nucleotide sequence ID" value="XM_022605182.1"/>
</dbReference>
<dbReference type="InterPro" id="IPR000504">
    <property type="entry name" value="RRM_dom"/>
</dbReference>
<evidence type="ECO:0000256" key="2">
    <source>
        <dbReference type="ARBA" id="ARBA00004604"/>
    </source>
</evidence>
<dbReference type="GeneID" id="34518064"/>
<evidence type="ECO:0000256" key="4">
    <source>
        <dbReference type="ARBA" id="ARBA00015520"/>
    </source>
</evidence>